<feature type="transmembrane region" description="Helical" evidence="1">
    <location>
        <begin position="25"/>
        <end position="45"/>
    </location>
</feature>
<evidence type="ECO:0000313" key="4">
    <source>
        <dbReference type="Proteomes" id="UP000321230"/>
    </source>
</evidence>
<dbReference type="RefSeq" id="WP_229316003.1">
    <property type="nucleotide sequence ID" value="NZ_BARC01000004.1"/>
</dbReference>
<keyword evidence="1" id="KW-0472">Membrane</keyword>
<organism evidence="3 4">
    <name type="scientific">Gluconobacter wancherniae NBRC 103581</name>
    <dbReference type="NCBI Taxonomy" id="656744"/>
    <lineage>
        <taxon>Bacteria</taxon>
        <taxon>Pseudomonadati</taxon>
        <taxon>Pseudomonadota</taxon>
        <taxon>Alphaproteobacteria</taxon>
        <taxon>Acetobacterales</taxon>
        <taxon>Acetobacteraceae</taxon>
        <taxon>Gluconobacter</taxon>
    </lineage>
</organism>
<dbReference type="AlphaFoldDB" id="A0A511B051"/>
<evidence type="ECO:0000256" key="1">
    <source>
        <dbReference type="SAM" id="Phobius"/>
    </source>
</evidence>
<gene>
    <name evidence="3" type="ORF">GWA01_06010</name>
</gene>
<sequence>MADDFITQVNEEMRAQRLRAMARRFGALAGGVLVVAAIGGGAWAWSSHSRHEAQRVASARYFQTLQTLADPKHDKAATDRAEAAFADLAVHGPVGVRAFAAMRVADMKMQAHDTAGAVQSWQSVADDTKADQGLRGMARYMLLNAQTNTADPKTLRAGYEALAQENGGPWASLAQEGLVALDLRPGSTDANHQEARRLLTQLANSDTATAGSRARAQALLETFGDAG</sequence>
<comment type="caution">
    <text evidence="3">The sequence shown here is derived from an EMBL/GenBank/DDBJ whole genome shotgun (WGS) entry which is preliminary data.</text>
</comment>
<evidence type="ECO:0000313" key="3">
    <source>
        <dbReference type="EMBL" id="GEK92831.1"/>
    </source>
</evidence>
<accession>A0A511B051</accession>
<keyword evidence="1" id="KW-0812">Transmembrane</keyword>
<reference evidence="3 4" key="1">
    <citation type="submission" date="2019-07" db="EMBL/GenBank/DDBJ databases">
        <title>Whole genome shotgun sequence of Gluconobacter wancherniae NBRC 103581.</title>
        <authorList>
            <person name="Hosoyama A."/>
            <person name="Uohara A."/>
            <person name="Ohji S."/>
            <person name="Ichikawa N."/>
        </authorList>
    </citation>
    <scope>NUCLEOTIDE SEQUENCE [LARGE SCALE GENOMIC DNA]</scope>
    <source>
        <strain evidence="3 4">NBRC 103581</strain>
    </source>
</reference>
<name>A0A511B051_9PROT</name>
<keyword evidence="4" id="KW-1185">Reference proteome</keyword>
<dbReference type="InterPro" id="IPR018704">
    <property type="entry name" value="SecYEG/CpoB_TPR"/>
</dbReference>
<dbReference type="Pfam" id="PF09976">
    <property type="entry name" value="TPR_21"/>
    <property type="match status" value="1"/>
</dbReference>
<protein>
    <recommendedName>
        <fullName evidence="2">Ancillary SecYEG translocon subunit/Cell division coordinator CpoB TPR domain-containing protein</fullName>
    </recommendedName>
</protein>
<feature type="domain" description="Ancillary SecYEG translocon subunit/Cell division coordinator CpoB TPR" evidence="2">
    <location>
        <begin position="27"/>
        <end position="176"/>
    </location>
</feature>
<proteinExistence type="predicted"/>
<dbReference type="Proteomes" id="UP000321230">
    <property type="component" value="Unassembled WGS sequence"/>
</dbReference>
<keyword evidence="1" id="KW-1133">Transmembrane helix</keyword>
<dbReference type="EMBL" id="BJUZ01000001">
    <property type="protein sequence ID" value="GEK92831.1"/>
    <property type="molecule type" value="Genomic_DNA"/>
</dbReference>
<evidence type="ECO:0000259" key="2">
    <source>
        <dbReference type="Pfam" id="PF09976"/>
    </source>
</evidence>